<dbReference type="SUPFAM" id="SSF50814">
    <property type="entry name" value="Lipocalins"/>
    <property type="match status" value="1"/>
</dbReference>
<dbReference type="Gene3D" id="2.40.128.20">
    <property type="match status" value="1"/>
</dbReference>
<dbReference type="EMBL" id="JAFFJS010000001">
    <property type="protein sequence ID" value="MBM9432507.1"/>
    <property type="molecule type" value="Genomic_DNA"/>
</dbReference>
<accession>A0ABS2TCZ1</accession>
<dbReference type="RefSeq" id="WP_187996030.1">
    <property type="nucleotide sequence ID" value="NZ_JACEXG010000001.1"/>
</dbReference>
<dbReference type="InterPro" id="IPR012674">
    <property type="entry name" value="Calycin"/>
</dbReference>
<name>A0ABS2TCZ1_9ACTO</name>
<evidence type="ECO:0000313" key="3">
    <source>
        <dbReference type="Proteomes" id="UP000705983"/>
    </source>
</evidence>
<evidence type="ECO:0000259" key="1">
    <source>
        <dbReference type="Pfam" id="PF08768"/>
    </source>
</evidence>
<dbReference type="PANTHER" id="PTHR15854">
    <property type="entry name" value="THAP4 PROTEIN"/>
    <property type="match status" value="1"/>
</dbReference>
<gene>
    <name evidence="2" type="ORF">JVW63_02150</name>
</gene>
<dbReference type="Proteomes" id="UP000705983">
    <property type="component" value="Unassembled WGS sequence"/>
</dbReference>
<keyword evidence="3" id="KW-1185">Reference proteome</keyword>
<sequence>MDLHAQLEPLRPLIGTWRGAAFGRYPTITSFEYTEELTFTNVGKPFLAYEQRTWSLSGQAMHMETGYLRLPAPRIIEFTLAQPTGQTELAEGTMVMEGGELILAVRGKVMNTATAKIVEATEREYRLSGDRLATSFAMAAVGQSMTNHLSSHLIRVSD</sequence>
<dbReference type="Pfam" id="PF08768">
    <property type="entry name" value="THAP4_heme-bd"/>
    <property type="match status" value="1"/>
</dbReference>
<protein>
    <submittedName>
        <fullName evidence="2">FABP family protein</fullName>
    </submittedName>
</protein>
<reference evidence="3" key="1">
    <citation type="submission" date="2021-02" db="EMBL/GenBank/DDBJ databases">
        <title>Leucobacter sp. CX169.</title>
        <authorList>
            <person name="Cheng Y."/>
        </authorList>
    </citation>
    <scope>NUCLEOTIDE SEQUENCE [LARGE SCALE GENOMIC DNA]</scope>
    <source>
        <strain evidence="3">JY899</strain>
    </source>
</reference>
<feature type="domain" description="THAP4-like heme-binding" evidence="1">
    <location>
        <begin position="7"/>
        <end position="155"/>
    </location>
</feature>
<organism evidence="2 3">
    <name type="scientific">Flaviflexus equikiangi</name>
    <dbReference type="NCBI Taxonomy" id="2758573"/>
    <lineage>
        <taxon>Bacteria</taxon>
        <taxon>Bacillati</taxon>
        <taxon>Actinomycetota</taxon>
        <taxon>Actinomycetes</taxon>
        <taxon>Actinomycetales</taxon>
        <taxon>Actinomycetaceae</taxon>
        <taxon>Flaviflexus</taxon>
    </lineage>
</organism>
<dbReference type="InterPro" id="IPR045165">
    <property type="entry name" value="Nitrobindin"/>
</dbReference>
<dbReference type="InterPro" id="IPR014878">
    <property type="entry name" value="THAP4-like_heme-bd"/>
</dbReference>
<dbReference type="CDD" id="cd07828">
    <property type="entry name" value="lipocalin_heme-bd-THAP4-like"/>
    <property type="match status" value="1"/>
</dbReference>
<proteinExistence type="predicted"/>
<dbReference type="PANTHER" id="PTHR15854:SF4">
    <property type="entry name" value="PEROXYNITRITE ISOMERASE THAP4"/>
    <property type="match status" value="1"/>
</dbReference>
<evidence type="ECO:0000313" key="2">
    <source>
        <dbReference type="EMBL" id="MBM9432507.1"/>
    </source>
</evidence>
<comment type="caution">
    <text evidence="2">The sequence shown here is derived from an EMBL/GenBank/DDBJ whole genome shotgun (WGS) entry which is preliminary data.</text>
</comment>